<reference evidence="4" key="1">
    <citation type="submission" date="2016-10" db="EMBL/GenBank/DDBJ databases">
        <title>Frankia sp. NRRL B-16386 Genome sequencing.</title>
        <authorList>
            <person name="Ghodhbane-Gtari F."/>
            <person name="Swanson E."/>
            <person name="Gueddou A."/>
            <person name="Hezbri K."/>
            <person name="Ktari K."/>
            <person name="Nouioui I."/>
            <person name="Morris K."/>
            <person name="Simpson S."/>
            <person name="Abebe-Akele F."/>
            <person name="Thomas K."/>
            <person name="Gtari M."/>
            <person name="Tisa L.S."/>
        </authorList>
    </citation>
    <scope>NUCLEOTIDE SEQUENCE [LARGE SCALE GENOMIC DNA]</scope>
    <source>
        <strain evidence="4">NRRL B-16386</strain>
    </source>
</reference>
<dbReference type="OrthoDB" id="5621159at2"/>
<sequence length="624" mass="64734">MADARHRSRHRGAGESSTRRAKILIPALVVLLLAGGGYLAGTRLLGGKGSDASCQETMLLTVRTGSSLTTALTQAATGYNDQHHQVLGKCVRVKVETVDSGQTASAIAAGWTDAAYGSAPDVWVPESTDWLALARTGAAGARMLGSDGTTVASSPVVLAMPRPMATALGWPGRQLSWSDLRANEGSASFWADRGHPEWGAFKIGVASPETSSAGLAAVLNVVASNVGQPSSALTAAQFADDLNTKGAILTFERGTDLVAESDTDLVSAYIGWGKDAPTHMSALVLPESLAYQVNMGTGAVISDDTTDTALPGGQFGHGPADVPLVAAYPTDGLVVDEATYQPLALPPGSDRAAAAQDFLADLTGPSGQATLAAAGYRSPDRTNSRLTEKAGFVPALRTVPPSALDGQTIDGARRAFLGIHQRGNTLAVLDTSGSMDLAVPGSGGKTRLQIAIAAANAAIPLFAKDSRLGLWQFSTGLDGAKPYRELVPIGLMSDTVADVPREQALLTAIGGMKAKGSTGLYATALAAFQALSAQYEPEKPNQVVLLTDGQNEDKSSTLTLTQLIQTLKSEYDPKRPVHIITIGYGADADQSALRQISEATGSKTYPAQDPNSIFQVMVNALTDR</sequence>
<dbReference type="SMART" id="SM00327">
    <property type="entry name" value="VWA"/>
    <property type="match status" value="1"/>
</dbReference>
<comment type="caution">
    <text evidence="3">The sequence shown here is derived from an EMBL/GenBank/DDBJ whole genome shotgun (WGS) entry which is preliminary data.</text>
</comment>
<feature type="domain" description="VWFA" evidence="2">
    <location>
        <begin position="424"/>
        <end position="621"/>
    </location>
</feature>
<evidence type="ECO:0000313" key="4">
    <source>
        <dbReference type="Proteomes" id="UP000188929"/>
    </source>
</evidence>
<evidence type="ECO:0000313" key="3">
    <source>
        <dbReference type="EMBL" id="ONH30667.1"/>
    </source>
</evidence>
<protein>
    <submittedName>
        <fullName evidence="3">VWA domain-containing protein</fullName>
    </submittedName>
</protein>
<dbReference type="Proteomes" id="UP000188929">
    <property type="component" value="Unassembled WGS sequence"/>
</dbReference>
<proteinExistence type="predicted"/>
<evidence type="ECO:0000256" key="1">
    <source>
        <dbReference type="SAM" id="Phobius"/>
    </source>
</evidence>
<name>A0A1V2IC34_9ACTN</name>
<dbReference type="AlphaFoldDB" id="A0A1V2IC34"/>
<dbReference type="STRING" id="1834516.BL253_13195"/>
<organism evidence="3 4">
    <name type="scientific">Pseudofrankia asymbiotica</name>
    <dbReference type="NCBI Taxonomy" id="1834516"/>
    <lineage>
        <taxon>Bacteria</taxon>
        <taxon>Bacillati</taxon>
        <taxon>Actinomycetota</taxon>
        <taxon>Actinomycetes</taxon>
        <taxon>Frankiales</taxon>
        <taxon>Frankiaceae</taxon>
        <taxon>Pseudofrankia</taxon>
    </lineage>
</organism>
<keyword evidence="1" id="KW-0812">Transmembrane</keyword>
<dbReference type="PROSITE" id="PS50234">
    <property type="entry name" value="VWFA"/>
    <property type="match status" value="1"/>
</dbReference>
<dbReference type="Gene3D" id="3.40.50.410">
    <property type="entry name" value="von Willebrand factor, type A domain"/>
    <property type="match status" value="1"/>
</dbReference>
<accession>A0A1V2IC34</accession>
<dbReference type="Pfam" id="PF00092">
    <property type="entry name" value="VWA"/>
    <property type="match status" value="1"/>
</dbReference>
<dbReference type="InterPro" id="IPR002035">
    <property type="entry name" value="VWF_A"/>
</dbReference>
<keyword evidence="4" id="KW-1185">Reference proteome</keyword>
<dbReference type="SUPFAM" id="SSF53850">
    <property type="entry name" value="Periplasmic binding protein-like II"/>
    <property type="match status" value="1"/>
</dbReference>
<feature type="transmembrane region" description="Helical" evidence="1">
    <location>
        <begin position="21"/>
        <end position="40"/>
    </location>
</feature>
<evidence type="ECO:0000259" key="2">
    <source>
        <dbReference type="PROSITE" id="PS50234"/>
    </source>
</evidence>
<gene>
    <name evidence="3" type="ORF">BL253_13195</name>
</gene>
<dbReference type="Pfam" id="PF13531">
    <property type="entry name" value="SBP_bac_11"/>
    <property type="match status" value="1"/>
</dbReference>
<keyword evidence="1" id="KW-1133">Transmembrane helix</keyword>
<dbReference type="RefSeq" id="WP_076816823.1">
    <property type="nucleotide sequence ID" value="NZ_MOMC01000024.1"/>
</dbReference>
<dbReference type="InterPro" id="IPR036465">
    <property type="entry name" value="vWFA_dom_sf"/>
</dbReference>
<dbReference type="EMBL" id="MOMC01000024">
    <property type="protein sequence ID" value="ONH30667.1"/>
    <property type="molecule type" value="Genomic_DNA"/>
</dbReference>
<dbReference type="SUPFAM" id="SSF53300">
    <property type="entry name" value="vWA-like"/>
    <property type="match status" value="1"/>
</dbReference>
<keyword evidence="1" id="KW-0472">Membrane</keyword>